<name>A0ABW5R8T6_9BACL</name>
<comment type="caution">
    <text evidence="1">The sequence shown here is derived from an EMBL/GenBank/DDBJ whole genome shotgun (WGS) entry which is preliminary data.</text>
</comment>
<evidence type="ECO:0000313" key="2">
    <source>
        <dbReference type="Proteomes" id="UP001597497"/>
    </source>
</evidence>
<proteinExistence type="predicted"/>
<keyword evidence="2" id="KW-1185">Reference proteome</keyword>
<dbReference type="RefSeq" id="WP_379928622.1">
    <property type="nucleotide sequence ID" value="NZ_JBHUMM010000010.1"/>
</dbReference>
<organism evidence="1 2">
    <name type="scientific">Marinicrinis sediminis</name>
    <dbReference type="NCBI Taxonomy" id="1652465"/>
    <lineage>
        <taxon>Bacteria</taxon>
        <taxon>Bacillati</taxon>
        <taxon>Bacillota</taxon>
        <taxon>Bacilli</taxon>
        <taxon>Bacillales</taxon>
        <taxon>Paenibacillaceae</taxon>
    </lineage>
</organism>
<dbReference type="Proteomes" id="UP001597497">
    <property type="component" value="Unassembled WGS sequence"/>
</dbReference>
<protein>
    <submittedName>
        <fullName evidence="1">Uncharacterized protein</fullName>
    </submittedName>
</protein>
<reference evidence="2" key="1">
    <citation type="journal article" date="2019" name="Int. J. Syst. Evol. Microbiol.">
        <title>The Global Catalogue of Microorganisms (GCM) 10K type strain sequencing project: providing services to taxonomists for standard genome sequencing and annotation.</title>
        <authorList>
            <consortium name="The Broad Institute Genomics Platform"/>
            <consortium name="The Broad Institute Genome Sequencing Center for Infectious Disease"/>
            <person name="Wu L."/>
            <person name="Ma J."/>
        </authorList>
    </citation>
    <scope>NUCLEOTIDE SEQUENCE [LARGE SCALE GENOMIC DNA]</scope>
    <source>
        <strain evidence="2">KCTC 33676</strain>
    </source>
</reference>
<accession>A0ABW5R8T6</accession>
<evidence type="ECO:0000313" key="1">
    <source>
        <dbReference type="EMBL" id="MFD2671186.1"/>
    </source>
</evidence>
<gene>
    <name evidence="1" type="ORF">ACFSUC_06165</name>
</gene>
<dbReference type="EMBL" id="JBHUMM010000010">
    <property type="protein sequence ID" value="MFD2671186.1"/>
    <property type="molecule type" value="Genomic_DNA"/>
</dbReference>
<sequence>MTYDEFMNIISESDIMDWIYDDSDGRYVYKNGIAITMQRDREDQTDFEEAWVERFIHHPTATRQMVYLRYMGTTIDIFYTASVDEARMNIPYPTLDDMTISRQQYNIGRIVNLIECQVIDRYDEYLRIAGITVRE</sequence>